<dbReference type="PROSITE" id="PS50048">
    <property type="entry name" value="ZN2_CY6_FUNGAL_2"/>
    <property type="match status" value="1"/>
</dbReference>
<accession>Q5B7H4</accession>
<dbReference type="eggNOG" id="ENOG502QRM1">
    <property type="taxonomic scope" value="Eukaryota"/>
</dbReference>
<dbReference type="InterPro" id="IPR036864">
    <property type="entry name" value="Zn2-C6_fun-type_DNA-bd_sf"/>
</dbReference>
<sequence length="412" mass="45887">MPLRRTHRKSRHGCKACKQRRVKCDEARPVCSNCRQRQEDCEYVTEASFIWAGDNAPRRGRRRVAPPDLTGEDSSATPETPFRLLDRPFSHETPFLNPPLDMTQLRLLVNWQHETCQFFSRNTETRVVWQINLVDEALRAPPLMHGILAVSALHLALSNQGQEQAFWLGLATAHKGQALQALREGLNNVTPDNARSLMGLSALVVAYAFGSALTSAAGSGSDSDKPSLAALNNVFVLCRGVQQITRAAFAFLRQSNFAPLFSTGDQSVAIPDHVKEPLDYLDHLNTEFLYAGDHDAATYTLVIEALRGLSGHSFSQPNSMTLPVGWAIRVSPKYLEYLQAKRPFALVVYAHYCAFLHLARGNCFLQGWGRSVLEDILELLDEDWKAYIKWPISEVLGEGIMLSQSALPLSTT</sequence>
<evidence type="ECO:0000313" key="7">
    <source>
        <dbReference type="EMBL" id="CBF76016.1"/>
    </source>
</evidence>
<keyword evidence="1" id="KW-0805">Transcription regulation</keyword>
<proteinExistence type="predicted"/>
<dbReference type="GO" id="GO:0006357">
    <property type="term" value="P:regulation of transcription by RNA polymerase II"/>
    <property type="evidence" value="ECO:0000318"/>
    <property type="project" value="GO_Central"/>
</dbReference>
<dbReference type="CDD" id="cd00067">
    <property type="entry name" value="GAL4"/>
    <property type="match status" value="1"/>
</dbReference>
<evidence type="ECO:0000259" key="6">
    <source>
        <dbReference type="PROSITE" id="PS50048"/>
    </source>
</evidence>
<dbReference type="EMBL" id="BN001302">
    <property type="protein sequence ID" value="CBF76016.1"/>
    <property type="molecule type" value="Genomic_DNA"/>
</dbReference>
<keyword evidence="3" id="KW-0804">Transcription</keyword>
<dbReference type="Pfam" id="PF11951">
    <property type="entry name" value="Fungal_trans_2"/>
    <property type="match status" value="1"/>
</dbReference>
<reference evidence="8" key="2">
    <citation type="journal article" date="2009" name="Fungal Genet. Biol.">
        <title>The 2008 update of the Aspergillus nidulans genome annotation: a community effort.</title>
        <authorList>
            <person name="Wortman J.R."/>
            <person name="Gilsenan J.M."/>
            <person name="Joardar V."/>
            <person name="Deegan J."/>
            <person name="Clutterbuck J."/>
            <person name="Andersen M.R."/>
            <person name="Archer D."/>
            <person name="Bencina M."/>
            <person name="Braus G."/>
            <person name="Coutinho P."/>
            <person name="von Dohren H."/>
            <person name="Doonan J."/>
            <person name="Driessen A.J."/>
            <person name="Durek P."/>
            <person name="Espeso E."/>
            <person name="Fekete E."/>
            <person name="Flipphi M."/>
            <person name="Estrada C.G."/>
            <person name="Geysens S."/>
            <person name="Goldman G."/>
            <person name="de Groot P.W."/>
            <person name="Hansen K."/>
            <person name="Harris S.D."/>
            <person name="Heinekamp T."/>
            <person name="Helmstaedt K."/>
            <person name="Henrissat B."/>
            <person name="Hofmann G."/>
            <person name="Homan T."/>
            <person name="Horio T."/>
            <person name="Horiuchi H."/>
            <person name="James S."/>
            <person name="Jones M."/>
            <person name="Karaffa L."/>
            <person name="Karanyi Z."/>
            <person name="Kato M."/>
            <person name="Keller N."/>
            <person name="Kelly D.E."/>
            <person name="Kiel J.A."/>
            <person name="Kim J.M."/>
            <person name="van der Klei I.J."/>
            <person name="Klis F.M."/>
            <person name="Kovalchuk A."/>
            <person name="Krasevec N."/>
            <person name="Kubicek C.P."/>
            <person name="Liu B."/>
            <person name="Maccabe A."/>
            <person name="Meyer V."/>
            <person name="Mirabito P."/>
            <person name="Miskei M."/>
            <person name="Mos M."/>
            <person name="Mullins J."/>
            <person name="Nelson D.R."/>
            <person name="Nielsen J."/>
            <person name="Oakley B.R."/>
            <person name="Osmani S.A."/>
            <person name="Pakula T."/>
            <person name="Paszewski A."/>
            <person name="Paulsen I."/>
            <person name="Pilsyk S."/>
            <person name="Pocsi I."/>
            <person name="Punt P.J."/>
            <person name="Ram A.F."/>
            <person name="Ren Q."/>
            <person name="Robellet X."/>
            <person name="Robson G."/>
            <person name="Seiboth B."/>
            <person name="van Solingen P."/>
            <person name="Specht T."/>
            <person name="Sun J."/>
            <person name="Taheri-Talesh N."/>
            <person name="Takeshita N."/>
            <person name="Ussery D."/>
            <person name="vanKuyk P.A."/>
            <person name="Visser H."/>
            <person name="van de Vondervoort P.J."/>
            <person name="de Vries R.P."/>
            <person name="Walton J."/>
            <person name="Xiang X."/>
            <person name="Xiong Y."/>
            <person name="Zeng A.P."/>
            <person name="Brandt B.W."/>
            <person name="Cornell M.J."/>
            <person name="van den Hondel C.A."/>
            <person name="Visser J."/>
            <person name="Oliver S.G."/>
            <person name="Turner G."/>
        </authorList>
    </citation>
    <scope>GENOME REANNOTATION</scope>
    <source>
        <strain evidence="8">FGSC A4 / ATCC 38163 / CBS 112.46 / NRRL 194 / M139</strain>
    </source>
</reference>
<dbReference type="SUPFAM" id="SSF57701">
    <property type="entry name" value="Zn2/Cys6 DNA-binding domain"/>
    <property type="match status" value="1"/>
</dbReference>
<protein>
    <submittedName>
        <fullName evidence="7">Zn(II)2Cys6 transcription factor (Eurofung)</fullName>
    </submittedName>
</protein>
<dbReference type="PANTHER" id="PTHR47784">
    <property type="entry name" value="STEROL UPTAKE CONTROL PROTEIN 2"/>
    <property type="match status" value="1"/>
</dbReference>
<dbReference type="KEGG" id="ani:ANIA_03506"/>
<dbReference type="GeneID" id="2872927"/>
<dbReference type="Pfam" id="PF00172">
    <property type="entry name" value="Zn_clus"/>
    <property type="match status" value="1"/>
</dbReference>
<evidence type="ECO:0000256" key="4">
    <source>
        <dbReference type="ARBA" id="ARBA00023242"/>
    </source>
</evidence>
<dbReference type="AlphaFoldDB" id="Q5B7H4"/>
<dbReference type="RefSeq" id="XP_661110.1">
    <property type="nucleotide sequence ID" value="XM_656018.2"/>
</dbReference>
<dbReference type="PANTHER" id="PTHR47784:SF5">
    <property type="entry name" value="STEROL UPTAKE CONTROL PROTEIN 2"/>
    <property type="match status" value="1"/>
</dbReference>
<dbReference type="Gene3D" id="4.10.240.10">
    <property type="entry name" value="Zn(2)-C6 fungal-type DNA-binding domain"/>
    <property type="match status" value="1"/>
</dbReference>
<organism evidence="7 8">
    <name type="scientific">Emericella nidulans (strain FGSC A4 / ATCC 38163 / CBS 112.46 / NRRL 194 / M139)</name>
    <name type="common">Aspergillus nidulans</name>
    <dbReference type="NCBI Taxonomy" id="227321"/>
    <lineage>
        <taxon>Eukaryota</taxon>
        <taxon>Fungi</taxon>
        <taxon>Dikarya</taxon>
        <taxon>Ascomycota</taxon>
        <taxon>Pezizomycotina</taxon>
        <taxon>Eurotiomycetes</taxon>
        <taxon>Eurotiomycetidae</taxon>
        <taxon>Eurotiales</taxon>
        <taxon>Aspergillaceae</taxon>
        <taxon>Aspergillus</taxon>
        <taxon>Aspergillus subgen. Nidulantes</taxon>
    </lineage>
</organism>
<dbReference type="InterPro" id="IPR053157">
    <property type="entry name" value="Sterol_Uptake_Regulator"/>
</dbReference>
<evidence type="ECO:0000256" key="5">
    <source>
        <dbReference type="SAM" id="MobiDB-lite"/>
    </source>
</evidence>
<gene>
    <name evidence="7" type="ORF">ANIA_03506</name>
</gene>
<dbReference type="GO" id="GO:0008270">
    <property type="term" value="F:zinc ion binding"/>
    <property type="evidence" value="ECO:0007669"/>
    <property type="project" value="InterPro"/>
</dbReference>
<accession>C8V535</accession>
<name>Q5B7H4_EMENI</name>
<evidence type="ECO:0000256" key="1">
    <source>
        <dbReference type="ARBA" id="ARBA00023015"/>
    </source>
</evidence>
<dbReference type="Proteomes" id="UP000000560">
    <property type="component" value="Chromosome II"/>
</dbReference>
<dbReference type="OMA" id="HGCKACK"/>
<keyword evidence="8" id="KW-1185">Reference proteome</keyword>
<dbReference type="HOGENOM" id="CLU_024934_5_2_1"/>
<reference evidence="8" key="1">
    <citation type="journal article" date="2005" name="Nature">
        <title>Sequencing of Aspergillus nidulans and comparative analysis with A. fumigatus and A. oryzae.</title>
        <authorList>
            <person name="Galagan J.E."/>
            <person name="Calvo S.E."/>
            <person name="Cuomo C."/>
            <person name="Ma L.J."/>
            <person name="Wortman J.R."/>
            <person name="Batzoglou S."/>
            <person name="Lee S.I."/>
            <person name="Basturkmen M."/>
            <person name="Spevak C.C."/>
            <person name="Clutterbuck J."/>
            <person name="Kapitonov V."/>
            <person name="Jurka J."/>
            <person name="Scazzocchio C."/>
            <person name="Farman M."/>
            <person name="Butler J."/>
            <person name="Purcell S."/>
            <person name="Harris S."/>
            <person name="Braus G.H."/>
            <person name="Draht O."/>
            <person name="Busch S."/>
            <person name="D'Enfert C."/>
            <person name="Bouchier C."/>
            <person name="Goldman G.H."/>
            <person name="Bell-Pedersen D."/>
            <person name="Griffiths-Jones S."/>
            <person name="Doonan J.H."/>
            <person name="Yu J."/>
            <person name="Vienken K."/>
            <person name="Pain A."/>
            <person name="Freitag M."/>
            <person name="Selker E.U."/>
            <person name="Archer D.B."/>
            <person name="Penalva M.A."/>
            <person name="Oakley B.R."/>
            <person name="Momany M."/>
            <person name="Tanaka T."/>
            <person name="Kumagai T."/>
            <person name="Asai K."/>
            <person name="Machida M."/>
            <person name="Nierman W.C."/>
            <person name="Denning D.W."/>
            <person name="Caddick M."/>
            <person name="Hynes M."/>
            <person name="Paoletti M."/>
            <person name="Fischer R."/>
            <person name="Miller B."/>
            <person name="Dyer P."/>
            <person name="Sachs M.S."/>
            <person name="Osmani S.A."/>
            <person name="Birren B.W."/>
        </authorList>
    </citation>
    <scope>NUCLEOTIDE SEQUENCE [LARGE SCALE GENOMIC DNA]</scope>
    <source>
        <strain evidence="8">FGSC A4 / ATCC 38163 / CBS 112.46 / NRRL 194 / M139</strain>
    </source>
</reference>
<dbReference type="PROSITE" id="PS00463">
    <property type="entry name" value="ZN2_CY6_FUNGAL_1"/>
    <property type="match status" value="1"/>
</dbReference>
<dbReference type="SMART" id="SM00066">
    <property type="entry name" value="GAL4"/>
    <property type="match status" value="1"/>
</dbReference>
<evidence type="ECO:0000256" key="3">
    <source>
        <dbReference type="ARBA" id="ARBA00023163"/>
    </source>
</evidence>
<dbReference type="InterPro" id="IPR001138">
    <property type="entry name" value="Zn2Cys6_DnaBD"/>
</dbReference>
<dbReference type="InterPro" id="IPR021858">
    <property type="entry name" value="Fun_TF"/>
</dbReference>
<feature type="domain" description="Zn(2)-C6 fungal-type" evidence="6">
    <location>
        <begin position="13"/>
        <end position="43"/>
    </location>
</feature>
<feature type="region of interest" description="Disordered" evidence="5">
    <location>
        <begin position="60"/>
        <end position="79"/>
    </location>
</feature>
<dbReference type="GO" id="GO:0003677">
    <property type="term" value="F:DNA binding"/>
    <property type="evidence" value="ECO:0007669"/>
    <property type="project" value="UniProtKB-KW"/>
</dbReference>
<dbReference type="InParanoid" id="Q5B7H4"/>
<evidence type="ECO:0000313" key="8">
    <source>
        <dbReference type="Proteomes" id="UP000000560"/>
    </source>
</evidence>
<evidence type="ECO:0000256" key="2">
    <source>
        <dbReference type="ARBA" id="ARBA00023125"/>
    </source>
</evidence>
<keyword evidence="4" id="KW-0539">Nucleus</keyword>
<keyword evidence="2" id="KW-0238">DNA-binding</keyword>
<dbReference type="GO" id="GO:0001228">
    <property type="term" value="F:DNA-binding transcription activator activity, RNA polymerase II-specific"/>
    <property type="evidence" value="ECO:0000318"/>
    <property type="project" value="GO_Central"/>
</dbReference>
<dbReference type="OrthoDB" id="4937900at2759"/>